<accession>A0A2B7Z2U0</accession>
<gene>
    <name evidence="6" type="ORF">AJ80_00916</name>
</gene>
<dbReference type="AlphaFoldDB" id="A0A2B7Z2U0"/>
<dbReference type="EMBL" id="PDNA01000007">
    <property type="protein sequence ID" value="PGH27438.1"/>
    <property type="molecule type" value="Genomic_DNA"/>
</dbReference>
<comment type="pathway">
    <text evidence="1">Secondary metabolite biosynthesis.</text>
</comment>
<evidence type="ECO:0000256" key="5">
    <source>
        <dbReference type="ARBA" id="ARBA00043236"/>
    </source>
</evidence>
<comment type="caution">
    <text evidence="6">The sequence shown here is derived from an EMBL/GenBank/DDBJ whole genome shotgun (WGS) entry which is preliminary data.</text>
</comment>
<dbReference type="GO" id="GO:0004659">
    <property type="term" value="F:prenyltransferase activity"/>
    <property type="evidence" value="ECO:0007669"/>
    <property type="project" value="TreeGrafter"/>
</dbReference>
<evidence type="ECO:0000256" key="1">
    <source>
        <dbReference type="ARBA" id="ARBA00005179"/>
    </source>
</evidence>
<organism evidence="6 7">
    <name type="scientific">Polytolypa hystricis (strain UAMH7299)</name>
    <dbReference type="NCBI Taxonomy" id="1447883"/>
    <lineage>
        <taxon>Eukaryota</taxon>
        <taxon>Fungi</taxon>
        <taxon>Dikarya</taxon>
        <taxon>Ascomycota</taxon>
        <taxon>Pezizomycotina</taxon>
        <taxon>Eurotiomycetes</taxon>
        <taxon>Eurotiomycetidae</taxon>
        <taxon>Onygenales</taxon>
        <taxon>Onygenales incertae sedis</taxon>
        <taxon>Polytolypa</taxon>
    </lineage>
</organism>
<sequence>MLNDDSGALASRTSVLQAKPSDSESQLHIFKAISRFLPDKDEHHSFWWKVTGRHVARMLHEARYPKERQVELLLFHRFTVVPRLGPKPTSTEPWFKSSVAHGAGDGSPIGYSWRWGTGSDSKPVIAQYVEPMGSLTGTAADPLNEFATKEMLRELGKILPSASMSSVWKFAAHLRPNMTDEATRATADSSMVVGMECGSESDTIDVIAGLNMRAPQQVSELTTIFSNTMRDIYGPDTPLDCLNAVRDFIETHPHGKYLTMLGTTGIDCRMPESSRFKIYVTTRNMSFDHIASIMTLGGRKKESTESLKQLRELWYGLKGLDAGFPTSAQSSTVSMNGRGDQCDTAADPNTSGVAFSFAIHPKYTVPQVKLQVDIGKHATSDWAAIEAVTSFLAQRGQARDAQAYRNTVCGIVSEQDLRTHRGLQASFEFAIKNGEIDITSYFLPQVYRRFAEIQDELNPMSQRRQRRSRFDSY</sequence>
<dbReference type="InterPro" id="IPR017795">
    <property type="entry name" value="ABBA_NscD-like"/>
</dbReference>
<keyword evidence="7" id="KW-1185">Reference proteome</keyword>
<dbReference type="PANTHER" id="PTHR40627">
    <property type="entry name" value="INDOLE PRENYLTRANSFERASE TDIB-RELATED"/>
    <property type="match status" value="1"/>
</dbReference>
<dbReference type="Pfam" id="PF11991">
    <property type="entry name" value="Trp_DMAT"/>
    <property type="match status" value="1"/>
</dbReference>
<dbReference type="Proteomes" id="UP000224634">
    <property type="component" value="Unassembled WGS sequence"/>
</dbReference>
<dbReference type="PANTHER" id="PTHR40627:SF4">
    <property type="entry name" value="PRENYLTRANSFERASE ASQH1-RELATED"/>
    <property type="match status" value="1"/>
</dbReference>
<evidence type="ECO:0000313" key="6">
    <source>
        <dbReference type="EMBL" id="PGH27438.1"/>
    </source>
</evidence>
<evidence type="ECO:0000256" key="3">
    <source>
        <dbReference type="ARBA" id="ARBA00022679"/>
    </source>
</evidence>
<dbReference type="OrthoDB" id="3354387at2759"/>
<comment type="similarity">
    <text evidence="2">Belongs to the tryptophan dimethylallyltransferase family.</text>
</comment>
<proteinExistence type="inferred from homology"/>
<dbReference type="GO" id="GO:0009820">
    <property type="term" value="P:alkaloid metabolic process"/>
    <property type="evidence" value="ECO:0007669"/>
    <property type="project" value="InterPro"/>
</dbReference>
<protein>
    <recommendedName>
        <fullName evidence="4">Prenyltransferase nscD</fullName>
    </recommendedName>
    <alternativeName>
        <fullName evidence="5">Neosartoricin B biosynthesis protein D</fullName>
    </alternativeName>
</protein>
<keyword evidence="3" id="KW-0808">Transferase</keyword>
<evidence type="ECO:0000256" key="4">
    <source>
        <dbReference type="ARBA" id="ARBA00040806"/>
    </source>
</evidence>
<evidence type="ECO:0000256" key="2">
    <source>
        <dbReference type="ARBA" id="ARBA00010209"/>
    </source>
</evidence>
<dbReference type="NCBIfam" id="TIGR03429">
    <property type="entry name" value="arom_pren_DMATS"/>
    <property type="match status" value="1"/>
</dbReference>
<dbReference type="CDD" id="cd13929">
    <property type="entry name" value="PT-DMATS_CymD"/>
    <property type="match status" value="1"/>
</dbReference>
<reference evidence="6 7" key="1">
    <citation type="submission" date="2017-10" db="EMBL/GenBank/DDBJ databases">
        <title>Comparative genomics in systemic dimorphic fungi from Ajellomycetaceae.</title>
        <authorList>
            <person name="Munoz J.F."/>
            <person name="Mcewen J.G."/>
            <person name="Clay O.K."/>
            <person name="Cuomo C.A."/>
        </authorList>
    </citation>
    <scope>NUCLEOTIDE SEQUENCE [LARGE SCALE GENOMIC DNA]</scope>
    <source>
        <strain evidence="6 7">UAMH7299</strain>
    </source>
</reference>
<evidence type="ECO:0000313" key="7">
    <source>
        <dbReference type="Proteomes" id="UP000224634"/>
    </source>
</evidence>
<name>A0A2B7Z2U0_POLH7</name>